<sequence>MEARQERRSHGATVQDLYRELISGALP</sequence>
<organism evidence="1 2">
    <name type="scientific">Rhodococcus ruber</name>
    <dbReference type="NCBI Taxonomy" id="1830"/>
    <lineage>
        <taxon>Bacteria</taxon>
        <taxon>Bacillati</taxon>
        <taxon>Actinomycetota</taxon>
        <taxon>Actinomycetes</taxon>
        <taxon>Mycobacteriales</taxon>
        <taxon>Nocardiaceae</taxon>
        <taxon>Rhodococcus</taxon>
    </lineage>
</organism>
<evidence type="ECO:0000313" key="2">
    <source>
        <dbReference type="Proteomes" id="UP000042997"/>
    </source>
</evidence>
<gene>
    <name evidence="1" type="ORF">RHRU231_450231</name>
</gene>
<protein>
    <submittedName>
        <fullName evidence="1">Uncharacterized protein</fullName>
    </submittedName>
</protein>
<evidence type="ECO:0000313" key="1">
    <source>
        <dbReference type="EMBL" id="CDZ89064.1"/>
    </source>
</evidence>
<proteinExistence type="predicted"/>
<dbReference type="AlphaFoldDB" id="A0A098BJX8"/>
<dbReference type="Proteomes" id="UP000042997">
    <property type="component" value="Unassembled WGS sequence"/>
</dbReference>
<dbReference type="EMBL" id="CCSD01000056">
    <property type="protein sequence ID" value="CDZ89064.1"/>
    <property type="molecule type" value="Genomic_DNA"/>
</dbReference>
<reference evidence="1 2" key="1">
    <citation type="journal article" date="2014" name="Genome Announc.">
        <title>Draft Genome Sequence of Propane- and Butane-Oxidizing Actinobacterium Rhodococcus ruber IEGM 231.</title>
        <authorList>
            <person name="Ivshina I.B."/>
            <person name="Kuyukina M.S."/>
            <person name="Krivoruchko A.V."/>
            <person name="Barbe V."/>
            <person name="Fischer C."/>
        </authorList>
    </citation>
    <scope>NUCLEOTIDE SEQUENCE [LARGE SCALE GENOMIC DNA]</scope>
</reference>
<accession>A0A098BJX8</accession>
<name>A0A098BJX8_9NOCA</name>